<dbReference type="AlphaFoldDB" id="A0A538U1I9"/>
<gene>
    <name evidence="1" type="ORF">E6K80_10775</name>
</gene>
<comment type="caution">
    <text evidence="1">The sequence shown here is derived from an EMBL/GenBank/DDBJ whole genome shotgun (WGS) entry which is preliminary data.</text>
</comment>
<evidence type="ECO:0008006" key="3">
    <source>
        <dbReference type="Google" id="ProtNLM"/>
    </source>
</evidence>
<protein>
    <recommendedName>
        <fullName evidence="3">Outer membrane protein beta-barrel domain-containing protein</fullName>
    </recommendedName>
</protein>
<dbReference type="EMBL" id="VBPA01000273">
    <property type="protein sequence ID" value="TMQ69723.1"/>
    <property type="molecule type" value="Genomic_DNA"/>
</dbReference>
<reference evidence="1 2" key="1">
    <citation type="journal article" date="2019" name="Nat. Microbiol.">
        <title>Mediterranean grassland soil C-N compound turnover is dependent on rainfall and depth, and is mediated by genomically divergent microorganisms.</title>
        <authorList>
            <person name="Diamond S."/>
            <person name="Andeer P.F."/>
            <person name="Li Z."/>
            <person name="Crits-Christoph A."/>
            <person name="Burstein D."/>
            <person name="Anantharaman K."/>
            <person name="Lane K.R."/>
            <person name="Thomas B.C."/>
            <person name="Pan C."/>
            <person name="Northen T.R."/>
            <person name="Banfield J.F."/>
        </authorList>
    </citation>
    <scope>NUCLEOTIDE SEQUENCE [LARGE SCALE GENOMIC DNA]</scope>
    <source>
        <strain evidence="1">WS_10</strain>
    </source>
</reference>
<organism evidence="1 2">
    <name type="scientific">Eiseniibacteriota bacterium</name>
    <dbReference type="NCBI Taxonomy" id="2212470"/>
    <lineage>
        <taxon>Bacteria</taxon>
        <taxon>Candidatus Eiseniibacteriota</taxon>
    </lineage>
</organism>
<accession>A0A538U1I9</accession>
<sequence>MWFRTATASPSASIADRPRAIAWRAGILAACLALGSPAAAAPKLSDVRGHISIGYGKLFAEVAPGGSITFAGGVEVPVRPHWTAGVEIGNWLLGSRLLESGSVSGELDYSVFEASALARWQSERRPVQVYLGPSVFHGRADLTSSAPASFEGEAIEETVGGFALGAVLIRTRPSPVRAGLELATREMWLPNHVPASQSSPKTLGVRMPTWSLVTLRLTIHY</sequence>
<proteinExistence type="predicted"/>
<evidence type="ECO:0000313" key="1">
    <source>
        <dbReference type="EMBL" id="TMQ69723.1"/>
    </source>
</evidence>
<evidence type="ECO:0000313" key="2">
    <source>
        <dbReference type="Proteomes" id="UP000319836"/>
    </source>
</evidence>
<dbReference type="Proteomes" id="UP000319836">
    <property type="component" value="Unassembled WGS sequence"/>
</dbReference>
<name>A0A538U1I9_UNCEI</name>